<dbReference type="PANTHER" id="PTHR34704">
    <property type="entry name" value="ATPASE"/>
    <property type="match status" value="1"/>
</dbReference>
<dbReference type="OrthoDB" id="9801758at2"/>
<dbReference type="Pfam" id="PF13173">
    <property type="entry name" value="AAA_14"/>
    <property type="match status" value="1"/>
</dbReference>
<organism evidence="3 4">
    <name type="scientific">Hydrogenimonas thermophila</name>
    <dbReference type="NCBI Taxonomy" id="223786"/>
    <lineage>
        <taxon>Bacteria</taxon>
        <taxon>Pseudomonadati</taxon>
        <taxon>Campylobacterota</taxon>
        <taxon>Epsilonproteobacteria</taxon>
        <taxon>Campylobacterales</taxon>
        <taxon>Hydrogenimonadaceae</taxon>
        <taxon>Hydrogenimonas</taxon>
    </lineage>
</organism>
<dbReference type="Proteomes" id="UP000199227">
    <property type="component" value="Unassembled WGS sequence"/>
</dbReference>
<evidence type="ECO:0008006" key="5">
    <source>
        <dbReference type="Google" id="ProtNLM"/>
    </source>
</evidence>
<evidence type="ECO:0000313" key="3">
    <source>
        <dbReference type="EMBL" id="SFP84802.1"/>
    </source>
</evidence>
<dbReference type="STRING" id="223786.SAMN05216234_14618"/>
<gene>
    <name evidence="3" type="ORF">SAMN05216234_14618</name>
</gene>
<evidence type="ECO:0000259" key="1">
    <source>
        <dbReference type="Pfam" id="PF03008"/>
    </source>
</evidence>
<dbReference type="EMBL" id="FOXB01000046">
    <property type="protein sequence ID" value="SFP84802.1"/>
    <property type="molecule type" value="Genomic_DNA"/>
</dbReference>
<dbReference type="AlphaFoldDB" id="A0A1I5TNY7"/>
<dbReference type="InterPro" id="IPR004256">
    <property type="entry name" value="DUF234"/>
</dbReference>
<dbReference type="Pfam" id="PF03008">
    <property type="entry name" value="DUF234"/>
    <property type="match status" value="1"/>
</dbReference>
<evidence type="ECO:0000259" key="2">
    <source>
        <dbReference type="Pfam" id="PF13173"/>
    </source>
</evidence>
<name>A0A1I5TNY7_9BACT</name>
<dbReference type="RefSeq" id="WP_092913873.1">
    <property type="nucleotide sequence ID" value="NZ_FOXB01000046.1"/>
</dbReference>
<keyword evidence="4" id="KW-1185">Reference proteome</keyword>
<feature type="domain" description="AAA" evidence="2">
    <location>
        <begin position="33"/>
        <end position="174"/>
    </location>
</feature>
<dbReference type="SUPFAM" id="SSF52540">
    <property type="entry name" value="P-loop containing nucleoside triphosphate hydrolases"/>
    <property type="match status" value="1"/>
</dbReference>
<dbReference type="PANTHER" id="PTHR34704:SF1">
    <property type="entry name" value="ATPASE"/>
    <property type="match status" value="1"/>
</dbReference>
<accession>A0A1I5TNY7</accession>
<reference evidence="3 4" key="1">
    <citation type="submission" date="2016-10" db="EMBL/GenBank/DDBJ databases">
        <authorList>
            <person name="de Groot N.N."/>
        </authorList>
    </citation>
    <scope>NUCLEOTIDE SEQUENCE [LARGE SCALE GENOMIC DNA]</scope>
    <source>
        <strain evidence="3 4">EP1-55-1</strain>
    </source>
</reference>
<protein>
    <recommendedName>
        <fullName evidence="5">DUF234 domain-containing protein</fullName>
    </recommendedName>
</protein>
<dbReference type="Gene3D" id="3.40.50.300">
    <property type="entry name" value="P-loop containing nucleotide triphosphate hydrolases"/>
    <property type="match status" value="1"/>
</dbReference>
<proteinExistence type="predicted"/>
<sequence length="446" mass="52632">MKKFYNREKELELLAKADRLKSKHSVMTMLIGRRVGKTALTLQNYTKDKKIYLFVSKKDEHLLCEEFLEELSLQLDTKIFGTIYRFEKLFEYILELGTTHSFTLIIDEFQELGKINPSIYSSIQKLWDLYKYKTHIHLIACGSIYSLMKKIYEDTNEPLFGRADFKIDLQPFKVKVLKEILEDNRAYSNKNLLDFYTLTGGVAKYTEVFVLYEAFDFERMCDAICDENSLFLQEGKNRLIEEFGKEYGTYFSILSLIASSKTSRSEIESILERNISGHLARLENDYHIIKSIKPIGSKINSKVQKYEISDNFLAFWFRFIYKYQSLIEASNFTRLKEIIKRDFSTFQGKILEKLFIELLKDKQIYTTIGSYWERGNKNEIDIVAIDEIDKTILFCEVKLNPKRLNQNELILKSKKLLDKYKGFKSEYLLLSVDDIDKLSNMTNFRF</sequence>
<dbReference type="InterPro" id="IPR027417">
    <property type="entry name" value="P-loop_NTPase"/>
</dbReference>
<evidence type="ECO:0000313" key="4">
    <source>
        <dbReference type="Proteomes" id="UP000199227"/>
    </source>
</evidence>
<feature type="domain" description="DUF234" evidence="1">
    <location>
        <begin position="316"/>
        <end position="401"/>
    </location>
</feature>
<dbReference type="InterPro" id="IPR041682">
    <property type="entry name" value="AAA_14"/>
</dbReference>